<feature type="transmembrane region" description="Helical" evidence="6">
    <location>
        <begin position="171"/>
        <end position="191"/>
    </location>
</feature>
<keyword evidence="3 6" id="KW-0812">Transmembrane</keyword>
<comment type="subcellular location">
    <subcellularLocation>
        <location evidence="1">Cell membrane</location>
        <topology evidence="1">Multi-pass membrane protein</topology>
    </subcellularLocation>
</comment>
<proteinExistence type="predicted"/>
<keyword evidence="4 6" id="KW-1133">Transmembrane helix</keyword>
<protein>
    <submittedName>
        <fullName evidence="7">ABC transporter permease</fullName>
    </submittedName>
</protein>
<sequence>MSRYSRQLFPFCTLVLIFALWSVLAPEHFLSVRNLLNILRGASVTGIAAVGMTFVVIIAGIDLSVGAMLSLCAIVSAVSMLVFSGAGLVAIENGIYVPLNGWAIAAGTVLGVLTGGAAGFLNGELIARLKLMPFLATLGTMVVFRSASLLVNDGRPAVVSDYFWLDAGTVFGVPAAVVLFFGVLVVGGFLLQYTTFGRYVRALGSSPLTALHAGIDVTRLKVGVYTICGILVGVAALVRMSRVGAANPSSAGVGLELDVIAAVLIGGASPTGGRGTMVGTLIGVLFVALLRNGMTLLDISSYWQLMTVGLLVLAALAQDRFETLRIDPAK</sequence>
<dbReference type="PANTHER" id="PTHR32196">
    <property type="entry name" value="ABC TRANSPORTER PERMEASE PROTEIN YPHD-RELATED-RELATED"/>
    <property type="match status" value="1"/>
</dbReference>
<reference evidence="7 8" key="1">
    <citation type="submission" date="2019-08" db="EMBL/GenBank/DDBJ databases">
        <title>In-depth cultivation of the pig gut microbiome towards novel bacterial diversity and tailored functional studies.</title>
        <authorList>
            <person name="Wylensek D."/>
            <person name="Hitch T.C.A."/>
            <person name="Clavel T."/>
        </authorList>
    </citation>
    <scope>NUCLEOTIDE SEQUENCE [LARGE SCALE GENOMIC DNA]</scope>
    <source>
        <strain evidence="7 8">BBE-744-WT-12</strain>
    </source>
</reference>
<evidence type="ECO:0000313" key="7">
    <source>
        <dbReference type="EMBL" id="MST97877.1"/>
    </source>
</evidence>
<feature type="transmembrane region" description="Helical" evidence="6">
    <location>
        <begin position="102"/>
        <end position="121"/>
    </location>
</feature>
<dbReference type="EMBL" id="VUNS01000013">
    <property type="protein sequence ID" value="MST97877.1"/>
    <property type="molecule type" value="Genomic_DNA"/>
</dbReference>
<evidence type="ECO:0000256" key="3">
    <source>
        <dbReference type="ARBA" id="ARBA00022692"/>
    </source>
</evidence>
<feature type="transmembrane region" description="Helical" evidence="6">
    <location>
        <begin position="302"/>
        <end position="318"/>
    </location>
</feature>
<dbReference type="AlphaFoldDB" id="A0A844G2H9"/>
<dbReference type="GO" id="GO:0005886">
    <property type="term" value="C:plasma membrane"/>
    <property type="evidence" value="ECO:0007669"/>
    <property type="project" value="UniProtKB-SubCell"/>
</dbReference>
<accession>A0A844G2H9</accession>
<feature type="transmembrane region" description="Helical" evidence="6">
    <location>
        <begin position="222"/>
        <end position="240"/>
    </location>
</feature>
<gene>
    <name evidence="7" type="ORF">FYJ85_12600</name>
</gene>
<dbReference type="GO" id="GO:0022857">
    <property type="term" value="F:transmembrane transporter activity"/>
    <property type="evidence" value="ECO:0007669"/>
    <property type="project" value="InterPro"/>
</dbReference>
<feature type="transmembrane region" description="Helical" evidence="6">
    <location>
        <begin position="7"/>
        <end position="26"/>
    </location>
</feature>
<dbReference type="InterPro" id="IPR001851">
    <property type="entry name" value="ABC_transp_permease"/>
</dbReference>
<keyword evidence="2" id="KW-1003">Cell membrane</keyword>
<evidence type="ECO:0000256" key="4">
    <source>
        <dbReference type="ARBA" id="ARBA00022989"/>
    </source>
</evidence>
<comment type="caution">
    <text evidence="7">The sequence shown here is derived from an EMBL/GenBank/DDBJ whole genome shotgun (WGS) entry which is preliminary data.</text>
</comment>
<evidence type="ECO:0000256" key="1">
    <source>
        <dbReference type="ARBA" id="ARBA00004651"/>
    </source>
</evidence>
<evidence type="ECO:0000256" key="2">
    <source>
        <dbReference type="ARBA" id="ARBA00022475"/>
    </source>
</evidence>
<feature type="transmembrane region" description="Helical" evidence="6">
    <location>
        <begin position="133"/>
        <end position="151"/>
    </location>
</feature>
<dbReference type="PANTHER" id="PTHR32196:SF72">
    <property type="entry name" value="RIBOSE IMPORT PERMEASE PROTEIN RBSC"/>
    <property type="match status" value="1"/>
</dbReference>
<evidence type="ECO:0000256" key="6">
    <source>
        <dbReference type="SAM" id="Phobius"/>
    </source>
</evidence>
<feature type="transmembrane region" description="Helical" evidence="6">
    <location>
        <begin position="38"/>
        <end position="61"/>
    </location>
</feature>
<dbReference type="CDD" id="cd06579">
    <property type="entry name" value="TM_PBP1_transp_AraH_like"/>
    <property type="match status" value="1"/>
</dbReference>
<organism evidence="7 8">
    <name type="scientific">Victivallis lenta</name>
    <dbReference type="NCBI Taxonomy" id="2606640"/>
    <lineage>
        <taxon>Bacteria</taxon>
        <taxon>Pseudomonadati</taxon>
        <taxon>Lentisphaerota</taxon>
        <taxon>Lentisphaeria</taxon>
        <taxon>Victivallales</taxon>
        <taxon>Victivallaceae</taxon>
        <taxon>Victivallis</taxon>
    </lineage>
</organism>
<dbReference type="Proteomes" id="UP000435649">
    <property type="component" value="Unassembled WGS sequence"/>
</dbReference>
<name>A0A844G2H9_9BACT</name>
<dbReference type="Pfam" id="PF02653">
    <property type="entry name" value="BPD_transp_2"/>
    <property type="match status" value="1"/>
</dbReference>
<feature type="transmembrane region" description="Helical" evidence="6">
    <location>
        <begin position="68"/>
        <end position="90"/>
    </location>
</feature>
<evidence type="ECO:0000313" key="8">
    <source>
        <dbReference type="Proteomes" id="UP000435649"/>
    </source>
</evidence>
<dbReference type="RefSeq" id="WP_154418987.1">
    <property type="nucleotide sequence ID" value="NZ_CALXOB010000043.1"/>
</dbReference>
<feature type="transmembrane region" description="Helical" evidence="6">
    <location>
        <begin position="260"/>
        <end position="290"/>
    </location>
</feature>
<keyword evidence="5 6" id="KW-0472">Membrane</keyword>
<keyword evidence="8" id="KW-1185">Reference proteome</keyword>
<evidence type="ECO:0000256" key="5">
    <source>
        <dbReference type="ARBA" id="ARBA00023136"/>
    </source>
</evidence>